<evidence type="ECO:0000256" key="5">
    <source>
        <dbReference type="HAMAP-Rule" id="MF_00223"/>
    </source>
</evidence>
<keyword evidence="4 5" id="KW-0378">Hydrolase</keyword>
<evidence type="ECO:0000256" key="3">
    <source>
        <dbReference type="ARBA" id="ARBA00022563"/>
    </source>
</evidence>
<dbReference type="InterPro" id="IPR043134">
    <property type="entry name" value="GTP-CH-I_N"/>
</dbReference>
<dbReference type="UniPathway" id="UPA00848">
    <property type="reaction ID" value="UER00151"/>
</dbReference>
<feature type="binding site" evidence="5">
    <location>
        <position position="89"/>
    </location>
    <ligand>
        <name>Zn(2+)</name>
        <dbReference type="ChEBI" id="CHEBI:29105"/>
    </ligand>
</feature>
<evidence type="ECO:0000256" key="1">
    <source>
        <dbReference type="ARBA" id="ARBA00001052"/>
    </source>
</evidence>
<feature type="binding site" evidence="5">
    <location>
        <position position="86"/>
    </location>
    <ligand>
        <name>Zn(2+)</name>
        <dbReference type="ChEBI" id="CHEBI:29105"/>
    </ligand>
</feature>
<proteinExistence type="inferred from homology"/>
<protein>
    <recommendedName>
        <fullName evidence="5">GTP cyclohydrolase 1</fullName>
        <ecNumber evidence="5">3.5.4.16</ecNumber>
    </recommendedName>
    <alternativeName>
        <fullName evidence="5">GTP cyclohydrolase I</fullName>
        <shortName evidence="5">GTP-CH-I</shortName>
    </alternativeName>
</protein>
<reference evidence="7 8" key="1">
    <citation type="submission" date="2018-09" db="EMBL/GenBank/DDBJ databases">
        <title>YIM 75507 draft genome.</title>
        <authorList>
            <person name="Tang S."/>
            <person name="Feng Y."/>
        </authorList>
    </citation>
    <scope>NUCLEOTIDE SEQUENCE [LARGE SCALE GENOMIC DNA]</scope>
    <source>
        <strain evidence="7 8">YIM 75507</strain>
    </source>
</reference>
<accession>A0A3A4BB44</accession>
<gene>
    <name evidence="5" type="primary">folE</name>
    <name evidence="7" type="ORF">D5H75_03205</name>
</gene>
<comment type="subunit">
    <text evidence="5">Homopolymer.</text>
</comment>
<comment type="similarity">
    <text evidence="5">Belongs to the GTP cyclohydrolase I family.</text>
</comment>
<keyword evidence="5" id="KW-0342">GTP-binding</keyword>
<feature type="domain" description="GTP cyclohydrolase I" evidence="6">
    <location>
        <begin position="19"/>
        <end position="194"/>
    </location>
</feature>
<dbReference type="InterPro" id="IPR001474">
    <property type="entry name" value="GTP_CycHdrlase_I"/>
</dbReference>
<dbReference type="HAMAP" id="MF_00223">
    <property type="entry name" value="FolE"/>
    <property type="match status" value="1"/>
</dbReference>
<evidence type="ECO:0000259" key="6">
    <source>
        <dbReference type="Pfam" id="PF01227"/>
    </source>
</evidence>
<keyword evidence="8" id="KW-1185">Reference proteome</keyword>
<comment type="pathway">
    <text evidence="2 5">Cofactor biosynthesis; 7,8-dihydroneopterin triphosphate biosynthesis; 7,8-dihydroneopterin triphosphate from GTP: step 1/1.</text>
</comment>
<dbReference type="GO" id="GO:0008270">
    <property type="term" value="F:zinc ion binding"/>
    <property type="evidence" value="ECO:0007669"/>
    <property type="project" value="UniProtKB-UniRule"/>
</dbReference>
<dbReference type="AlphaFoldDB" id="A0A3A4BB44"/>
<dbReference type="NCBIfam" id="NF006826">
    <property type="entry name" value="PRK09347.1-3"/>
    <property type="match status" value="1"/>
</dbReference>
<evidence type="ECO:0000256" key="2">
    <source>
        <dbReference type="ARBA" id="ARBA00005080"/>
    </source>
</evidence>
<sequence>MDRELRTGRRDFEGAWLHARGLMDALGFPVDSPGMAGTARRLVQALDELTSGMHEDPGRHLLVTFPPEAEKQGMIAVTDIPFISVCEHHLLPFTGTADVAYVPAPGAPVVGLSKLARLVQGYAARPQLQERLGEQIVSAIADRLETSGAACRLRAEHACLTLRGARAAGARMVTIHVKGVFETDAEARAEFVELSS</sequence>
<keyword evidence="3 5" id="KW-0554">One-carbon metabolism</keyword>
<dbReference type="GO" id="GO:0005737">
    <property type="term" value="C:cytoplasm"/>
    <property type="evidence" value="ECO:0007669"/>
    <property type="project" value="TreeGrafter"/>
</dbReference>
<feature type="binding site" evidence="5">
    <location>
        <position position="159"/>
    </location>
    <ligand>
        <name>Zn(2+)</name>
        <dbReference type="ChEBI" id="CHEBI:29105"/>
    </ligand>
</feature>
<dbReference type="GO" id="GO:0046654">
    <property type="term" value="P:tetrahydrofolate biosynthetic process"/>
    <property type="evidence" value="ECO:0007669"/>
    <property type="project" value="UniProtKB-UniRule"/>
</dbReference>
<keyword evidence="5" id="KW-0862">Zinc</keyword>
<name>A0A3A4BB44_9ACTN</name>
<evidence type="ECO:0000256" key="4">
    <source>
        <dbReference type="ARBA" id="ARBA00022801"/>
    </source>
</evidence>
<dbReference type="Pfam" id="PF01227">
    <property type="entry name" value="GTP_cyclohydroI"/>
    <property type="match status" value="1"/>
</dbReference>
<dbReference type="EMBL" id="QZEY01000001">
    <property type="protein sequence ID" value="RJL35803.1"/>
    <property type="molecule type" value="Genomic_DNA"/>
</dbReference>
<dbReference type="Proteomes" id="UP000265768">
    <property type="component" value="Unassembled WGS sequence"/>
</dbReference>
<dbReference type="PANTHER" id="PTHR11109">
    <property type="entry name" value="GTP CYCLOHYDROLASE I"/>
    <property type="match status" value="1"/>
</dbReference>
<dbReference type="InterPro" id="IPR020602">
    <property type="entry name" value="GTP_CycHdrlase_I_dom"/>
</dbReference>
<comment type="caution">
    <text evidence="7">The sequence shown here is derived from an EMBL/GenBank/DDBJ whole genome shotgun (WGS) entry which is preliminary data.</text>
</comment>
<dbReference type="Gene3D" id="3.30.1130.10">
    <property type="match status" value="1"/>
</dbReference>
<comment type="catalytic activity">
    <reaction evidence="1 5">
        <text>GTP + H2O = 7,8-dihydroneopterin 3'-triphosphate + formate + H(+)</text>
        <dbReference type="Rhea" id="RHEA:17473"/>
        <dbReference type="ChEBI" id="CHEBI:15377"/>
        <dbReference type="ChEBI" id="CHEBI:15378"/>
        <dbReference type="ChEBI" id="CHEBI:15740"/>
        <dbReference type="ChEBI" id="CHEBI:37565"/>
        <dbReference type="ChEBI" id="CHEBI:58462"/>
        <dbReference type="EC" id="3.5.4.16"/>
    </reaction>
</comment>
<dbReference type="GO" id="GO:0003934">
    <property type="term" value="F:GTP cyclohydrolase I activity"/>
    <property type="evidence" value="ECO:0007669"/>
    <property type="project" value="UniProtKB-UniRule"/>
</dbReference>
<organism evidence="7 8">
    <name type="scientific">Bailinhaonella thermotolerans</name>
    <dbReference type="NCBI Taxonomy" id="1070861"/>
    <lineage>
        <taxon>Bacteria</taxon>
        <taxon>Bacillati</taxon>
        <taxon>Actinomycetota</taxon>
        <taxon>Actinomycetes</taxon>
        <taxon>Streptosporangiales</taxon>
        <taxon>Streptosporangiaceae</taxon>
        <taxon>Bailinhaonella</taxon>
    </lineage>
</organism>
<dbReference type="FunFam" id="3.30.1130.10:FF:000001">
    <property type="entry name" value="GTP cyclohydrolase 1"/>
    <property type="match status" value="1"/>
</dbReference>
<keyword evidence="5" id="KW-0479">Metal-binding</keyword>
<dbReference type="InterPro" id="IPR043133">
    <property type="entry name" value="GTP-CH-I_C/QueF"/>
</dbReference>
<dbReference type="EC" id="3.5.4.16" evidence="5"/>
<dbReference type="Gene3D" id="1.10.286.10">
    <property type="match status" value="1"/>
</dbReference>
<evidence type="ECO:0000313" key="8">
    <source>
        <dbReference type="Proteomes" id="UP000265768"/>
    </source>
</evidence>
<evidence type="ECO:0000313" key="7">
    <source>
        <dbReference type="EMBL" id="RJL35803.1"/>
    </source>
</evidence>
<dbReference type="GO" id="GO:0006730">
    <property type="term" value="P:one-carbon metabolic process"/>
    <property type="evidence" value="ECO:0007669"/>
    <property type="project" value="UniProtKB-UniRule"/>
</dbReference>
<dbReference type="GO" id="GO:0006729">
    <property type="term" value="P:tetrahydrobiopterin biosynthetic process"/>
    <property type="evidence" value="ECO:0007669"/>
    <property type="project" value="TreeGrafter"/>
</dbReference>
<dbReference type="GO" id="GO:0005525">
    <property type="term" value="F:GTP binding"/>
    <property type="evidence" value="ECO:0007669"/>
    <property type="project" value="UniProtKB-KW"/>
</dbReference>
<dbReference type="SUPFAM" id="SSF55620">
    <property type="entry name" value="Tetrahydrobiopterin biosynthesis enzymes-like"/>
    <property type="match status" value="1"/>
</dbReference>
<keyword evidence="5" id="KW-0547">Nucleotide-binding</keyword>
<dbReference type="PANTHER" id="PTHR11109:SF7">
    <property type="entry name" value="GTP CYCLOHYDROLASE 1"/>
    <property type="match status" value="1"/>
</dbReference>